<name>A0A8K0J875_9HYPO</name>
<feature type="compositionally biased region" description="Polar residues" evidence="1">
    <location>
        <begin position="8"/>
        <end position="19"/>
    </location>
</feature>
<protein>
    <submittedName>
        <fullName evidence="2">Uncharacterized protein</fullName>
    </submittedName>
</protein>
<evidence type="ECO:0000313" key="2">
    <source>
        <dbReference type="EMBL" id="KAG5926940.1"/>
    </source>
</evidence>
<organism evidence="2 3">
    <name type="scientific">Claviceps africana</name>
    <dbReference type="NCBI Taxonomy" id="83212"/>
    <lineage>
        <taxon>Eukaryota</taxon>
        <taxon>Fungi</taxon>
        <taxon>Dikarya</taxon>
        <taxon>Ascomycota</taxon>
        <taxon>Pezizomycotina</taxon>
        <taxon>Sordariomycetes</taxon>
        <taxon>Hypocreomycetidae</taxon>
        <taxon>Hypocreales</taxon>
        <taxon>Clavicipitaceae</taxon>
        <taxon>Claviceps</taxon>
    </lineage>
</organism>
<comment type="caution">
    <text evidence="2">The sequence shown here is derived from an EMBL/GenBank/DDBJ whole genome shotgun (WGS) entry which is preliminary data.</text>
</comment>
<reference evidence="2" key="1">
    <citation type="journal article" date="2020" name="bioRxiv">
        <title>Whole genome comparisons of ergot fungi reveals the divergence and evolution of species within the genus Claviceps are the result of varying mechanisms driving genome evolution and host range expansion.</title>
        <authorList>
            <person name="Wyka S.A."/>
            <person name="Mondo S.J."/>
            <person name="Liu M."/>
            <person name="Dettman J."/>
            <person name="Nalam V."/>
            <person name="Broders K.D."/>
        </authorList>
    </citation>
    <scope>NUCLEOTIDE SEQUENCE</scope>
    <source>
        <strain evidence="2">CCC 489</strain>
    </source>
</reference>
<evidence type="ECO:0000256" key="1">
    <source>
        <dbReference type="SAM" id="MobiDB-lite"/>
    </source>
</evidence>
<evidence type="ECO:0000313" key="3">
    <source>
        <dbReference type="Proteomes" id="UP000811619"/>
    </source>
</evidence>
<sequence length="80" mass="8513">MASKENLVGSNQAPSQPSRARNHADYTELGTFKQQICRTEGLTMSALGACGKSLAGLAKWVQKGEYAMIPVLEASPSLES</sequence>
<feature type="region of interest" description="Disordered" evidence="1">
    <location>
        <begin position="1"/>
        <end position="24"/>
    </location>
</feature>
<accession>A0A8K0J875</accession>
<keyword evidence="3" id="KW-1185">Reference proteome</keyword>
<dbReference type="Proteomes" id="UP000811619">
    <property type="component" value="Unassembled WGS sequence"/>
</dbReference>
<proteinExistence type="predicted"/>
<dbReference type="AlphaFoldDB" id="A0A8K0J875"/>
<dbReference type="EMBL" id="SRPY01000223">
    <property type="protein sequence ID" value="KAG5926940.1"/>
    <property type="molecule type" value="Genomic_DNA"/>
</dbReference>
<gene>
    <name evidence="2" type="ORF">E4U42_002787</name>
</gene>